<dbReference type="Pfam" id="PF17762">
    <property type="entry name" value="HTH_ParB"/>
    <property type="match status" value="1"/>
</dbReference>
<keyword evidence="6" id="KW-1185">Reference proteome</keyword>
<protein>
    <submittedName>
        <fullName evidence="5">ParB-like partition protein</fullName>
    </submittedName>
</protein>
<evidence type="ECO:0000313" key="5">
    <source>
        <dbReference type="EMBL" id="KJJ84516.1"/>
    </source>
</evidence>
<dbReference type="Gene3D" id="3.90.1530.30">
    <property type="match status" value="1"/>
</dbReference>
<dbReference type="CDD" id="cd16393">
    <property type="entry name" value="SPO0J_N"/>
    <property type="match status" value="1"/>
</dbReference>
<accession>A0A0F0CSK9</accession>
<dbReference type="Pfam" id="PF02195">
    <property type="entry name" value="ParB_N"/>
    <property type="match status" value="1"/>
</dbReference>
<evidence type="ECO:0000259" key="4">
    <source>
        <dbReference type="SMART" id="SM00470"/>
    </source>
</evidence>
<dbReference type="InterPro" id="IPR003115">
    <property type="entry name" value="ParB_N"/>
</dbReference>
<dbReference type="SUPFAM" id="SSF110849">
    <property type="entry name" value="ParB/Sulfiredoxin"/>
    <property type="match status" value="1"/>
</dbReference>
<dbReference type="InterPro" id="IPR004437">
    <property type="entry name" value="ParB/RepB/Spo0J"/>
</dbReference>
<name>A0A0F0CSK9_9BACT</name>
<dbReference type="PANTHER" id="PTHR33375:SF1">
    <property type="entry name" value="CHROMOSOME-PARTITIONING PROTEIN PARB-RELATED"/>
    <property type="match status" value="1"/>
</dbReference>
<dbReference type="InterPro" id="IPR057240">
    <property type="entry name" value="ParB_dimer_C"/>
</dbReference>
<dbReference type="SUPFAM" id="SSF109709">
    <property type="entry name" value="KorB DNA-binding domain-like"/>
    <property type="match status" value="1"/>
</dbReference>
<dbReference type="EMBL" id="JYNY01000341">
    <property type="protein sequence ID" value="KJJ84516.1"/>
    <property type="molecule type" value="Genomic_DNA"/>
</dbReference>
<dbReference type="InterPro" id="IPR041468">
    <property type="entry name" value="HTH_ParB/Spo0J"/>
</dbReference>
<dbReference type="GO" id="GO:0007059">
    <property type="term" value="P:chromosome segregation"/>
    <property type="evidence" value="ECO:0007669"/>
    <property type="project" value="UniProtKB-KW"/>
</dbReference>
<organism evidence="5 6">
    <name type="scientific">Candidatus Omnitrophus magneticus</name>
    <dbReference type="NCBI Taxonomy" id="1609969"/>
    <lineage>
        <taxon>Bacteria</taxon>
        <taxon>Pseudomonadati</taxon>
        <taxon>Candidatus Omnitrophota</taxon>
        <taxon>Candidatus Omnitrophus</taxon>
    </lineage>
</organism>
<reference evidence="5 6" key="1">
    <citation type="submission" date="2015-02" db="EMBL/GenBank/DDBJ databases">
        <title>Single-cell genomics of uncultivated deep-branching MTB reveals a conserved set of magnetosome genes.</title>
        <authorList>
            <person name="Kolinko S."/>
            <person name="Richter M."/>
            <person name="Glockner F.O."/>
            <person name="Brachmann A."/>
            <person name="Schuler D."/>
        </authorList>
    </citation>
    <scope>NUCLEOTIDE SEQUENCE [LARGE SCALE GENOMIC DNA]</scope>
    <source>
        <strain evidence="5">SKK-01</strain>
    </source>
</reference>
<sequence>MANRLGKGLGALLPVEKSGENKEKIEHLKIGQIVPNKFQPRKTFEHEKMRELVSSIKEQGVIQPILVRQSGDVFEIIAGERRWRAAKELQIPTIPAIIKKEITDGHSLELSIIENIQREELNPIEEAMAYKELQDKFEHSLDKIGQMVGKDKTTISNSLRLLRLPLEIQKFIEQGKISTGHAKVLLSIPNHFRQTQIGEIIVKQGISVRQLEELVKDAPDQENKKKTQKDLEIKHIEEELQRKLGTKVKIKHKNKKGRIEIFYYSNNDLNRLVKIFIPGF</sequence>
<feature type="domain" description="ParB-like N-terminal" evidence="4">
    <location>
        <begin position="26"/>
        <end position="116"/>
    </location>
</feature>
<gene>
    <name evidence="5" type="ORF">OMAG_001620</name>
</gene>
<dbReference type="FunFam" id="3.90.1530.30:FF:000001">
    <property type="entry name" value="Chromosome partitioning protein ParB"/>
    <property type="match status" value="1"/>
</dbReference>
<dbReference type="PANTHER" id="PTHR33375">
    <property type="entry name" value="CHROMOSOME-PARTITIONING PROTEIN PARB-RELATED"/>
    <property type="match status" value="1"/>
</dbReference>
<keyword evidence="3" id="KW-0238">DNA-binding</keyword>
<dbReference type="Proteomes" id="UP000033428">
    <property type="component" value="Unassembled WGS sequence"/>
</dbReference>
<dbReference type="AlphaFoldDB" id="A0A0F0CSK9"/>
<dbReference type="GO" id="GO:0045881">
    <property type="term" value="P:positive regulation of sporulation resulting in formation of a cellular spore"/>
    <property type="evidence" value="ECO:0007669"/>
    <property type="project" value="TreeGrafter"/>
</dbReference>
<keyword evidence="2" id="KW-0159">Chromosome partition</keyword>
<dbReference type="SMART" id="SM00470">
    <property type="entry name" value="ParB"/>
    <property type="match status" value="1"/>
</dbReference>
<dbReference type="InterPro" id="IPR050336">
    <property type="entry name" value="Chromosome_partition/occlusion"/>
</dbReference>
<dbReference type="NCBIfam" id="TIGR00180">
    <property type="entry name" value="parB_part"/>
    <property type="match status" value="1"/>
</dbReference>
<dbReference type="GO" id="GO:0003677">
    <property type="term" value="F:DNA binding"/>
    <property type="evidence" value="ECO:0007669"/>
    <property type="project" value="UniProtKB-KW"/>
</dbReference>
<evidence type="ECO:0000256" key="1">
    <source>
        <dbReference type="ARBA" id="ARBA00006295"/>
    </source>
</evidence>
<dbReference type="Gene3D" id="1.10.10.2830">
    <property type="match status" value="1"/>
</dbReference>
<comment type="caution">
    <text evidence="5">The sequence shown here is derived from an EMBL/GenBank/DDBJ whole genome shotgun (WGS) entry which is preliminary data.</text>
</comment>
<evidence type="ECO:0000313" key="6">
    <source>
        <dbReference type="Proteomes" id="UP000033428"/>
    </source>
</evidence>
<evidence type="ECO:0000256" key="2">
    <source>
        <dbReference type="ARBA" id="ARBA00022829"/>
    </source>
</evidence>
<dbReference type="Pfam" id="PF23552">
    <property type="entry name" value="ParB_C"/>
    <property type="match status" value="1"/>
</dbReference>
<dbReference type="InterPro" id="IPR036086">
    <property type="entry name" value="ParB/Sulfiredoxin_sf"/>
</dbReference>
<dbReference type="GO" id="GO:0005694">
    <property type="term" value="C:chromosome"/>
    <property type="evidence" value="ECO:0007669"/>
    <property type="project" value="TreeGrafter"/>
</dbReference>
<evidence type="ECO:0000256" key="3">
    <source>
        <dbReference type="ARBA" id="ARBA00023125"/>
    </source>
</evidence>
<dbReference type="FunFam" id="1.10.10.2830:FF:000001">
    <property type="entry name" value="Chromosome partitioning protein ParB"/>
    <property type="match status" value="1"/>
</dbReference>
<proteinExistence type="inferred from homology"/>
<dbReference type="PATRIC" id="fig|1609969.3.peg.1743"/>
<comment type="similarity">
    <text evidence="1">Belongs to the ParB family.</text>
</comment>